<dbReference type="PIRSF" id="PIRSF016184">
    <property type="entry name" value="PhzC_PhzF"/>
    <property type="match status" value="1"/>
</dbReference>
<dbReference type="Pfam" id="PF02567">
    <property type="entry name" value="PhzC-PhzF"/>
    <property type="match status" value="1"/>
</dbReference>
<comment type="caution">
    <text evidence="3">The sequence shown here is derived from an EMBL/GenBank/DDBJ whole genome shotgun (WGS) entry which is preliminary data.</text>
</comment>
<comment type="similarity">
    <text evidence="1">Belongs to the PhzF family.</text>
</comment>
<dbReference type="GO" id="GO:0016853">
    <property type="term" value="F:isomerase activity"/>
    <property type="evidence" value="ECO:0007669"/>
    <property type="project" value="UniProtKB-KW"/>
</dbReference>
<dbReference type="SUPFAM" id="SSF54506">
    <property type="entry name" value="Diaminopimelate epimerase-like"/>
    <property type="match status" value="1"/>
</dbReference>
<reference evidence="3 4" key="1">
    <citation type="submission" date="2019-09" db="EMBL/GenBank/DDBJ databases">
        <title>Whole genome sequence of Vibrio fortis.</title>
        <authorList>
            <person name="Das S.K."/>
        </authorList>
    </citation>
    <scope>NUCLEOTIDE SEQUENCE [LARGE SCALE GENOMIC DNA]</scope>
    <source>
        <strain evidence="3 4">AN60</strain>
    </source>
</reference>
<evidence type="ECO:0000256" key="1">
    <source>
        <dbReference type="ARBA" id="ARBA00008270"/>
    </source>
</evidence>
<protein>
    <submittedName>
        <fullName evidence="3">PhzF family phenazine biosynthesis protein</fullName>
    </submittedName>
</protein>
<evidence type="ECO:0000313" key="4">
    <source>
        <dbReference type="Proteomes" id="UP000326789"/>
    </source>
</evidence>
<dbReference type="GO" id="GO:0005737">
    <property type="term" value="C:cytoplasm"/>
    <property type="evidence" value="ECO:0007669"/>
    <property type="project" value="TreeGrafter"/>
</dbReference>
<accession>A0A5N3QUY7</accession>
<organism evidence="3 4">
    <name type="scientific">Vibrio fortis</name>
    <dbReference type="NCBI Taxonomy" id="212667"/>
    <lineage>
        <taxon>Bacteria</taxon>
        <taxon>Pseudomonadati</taxon>
        <taxon>Pseudomonadota</taxon>
        <taxon>Gammaproteobacteria</taxon>
        <taxon>Vibrionales</taxon>
        <taxon>Vibrionaceae</taxon>
        <taxon>Vibrio</taxon>
    </lineage>
</organism>
<dbReference type="PANTHER" id="PTHR13774:SF17">
    <property type="entry name" value="PHENAZINE BIOSYNTHESIS-LIKE DOMAIN-CONTAINING PROTEIN"/>
    <property type="match status" value="1"/>
</dbReference>
<name>A0A5N3QUY7_9VIBR</name>
<dbReference type="EMBL" id="VWSE01000010">
    <property type="protein sequence ID" value="KAB0285482.1"/>
    <property type="molecule type" value="Genomic_DNA"/>
</dbReference>
<keyword evidence="2" id="KW-0413">Isomerase</keyword>
<dbReference type="PANTHER" id="PTHR13774">
    <property type="entry name" value="PHENAZINE BIOSYNTHESIS PROTEIN"/>
    <property type="match status" value="1"/>
</dbReference>
<dbReference type="AlphaFoldDB" id="A0A5N3QUY7"/>
<evidence type="ECO:0000313" key="3">
    <source>
        <dbReference type="EMBL" id="KAB0285482.1"/>
    </source>
</evidence>
<evidence type="ECO:0000256" key="2">
    <source>
        <dbReference type="ARBA" id="ARBA00023235"/>
    </source>
</evidence>
<sequence length="267" mass="29627">MTFDNSLNVKNRIGRCIIRTIIFDVFSGEFQSGNPCGVVMLDEWLTDAEMLQLSQQLGQPVTSFLIESNGQFQIRWFSLESEINLCGHGSLGAGAFVITMYQLNKVNLHSQYGTVTVQKRDEGYCMTLPAWKGESGVIPESLNGSFMQVDDVFFTRDLVIVLPDEQSVADFLPDQQKIKQIRKHHALIVTASSGDSEYVLRYFAPNIGIDEDLATGSAQCSLAPYWFDKLGVETLSVRQLSKAGGLFHVEKASDSLITVIANVTLRT</sequence>
<dbReference type="Gene3D" id="3.10.310.10">
    <property type="entry name" value="Diaminopimelate Epimerase, Chain A, domain 1"/>
    <property type="match status" value="2"/>
</dbReference>
<dbReference type="Proteomes" id="UP000326789">
    <property type="component" value="Unassembled WGS sequence"/>
</dbReference>
<gene>
    <name evidence="3" type="ORF">F2P58_23525</name>
</gene>
<dbReference type="InterPro" id="IPR003719">
    <property type="entry name" value="Phenazine_PhzF-like"/>
</dbReference>
<proteinExistence type="inferred from homology"/>